<organism evidence="2 3">
    <name type="scientific">Tribonema minus</name>
    <dbReference type="NCBI Taxonomy" id="303371"/>
    <lineage>
        <taxon>Eukaryota</taxon>
        <taxon>Sar</taxon>
        <taxon>Stramenopiles</taxon>
        <taxon>Ochrophyta</taxon>
        <taxon>PX clade</taxon>
        <taxon>Xanthophyceae</taxon>
        <taxon>Tribonematales</taxon>
        <taxon>Tribonemataceae</taxon>
        <taxon>Tribonema</taxon>
    </lineage>
</organism>
<evidence type="ECO:0000313" key="2">
    <source>
        <dbReference type="EMBL" id="KAG5191926.1"/>
    </source>
</evidence>
<reference evidence="2" key="1">
    <citation type="submission" date="2021-02" db="EMBL/GenBank/DDBJ databases">
        <title>First Annotated Genome of the Yellow-green Alga Tribonema minus.</title>
        <authorList>
            <person name="Mahan K.M."/>
        </authorList>
    </citation>
    <scope>NUCLEOTIDE SEQUENCE</scope>
    <source>
        <strain evidence="2">UTEX B ZZ1240</strain>
    </source>
</reference>
<dbReference type="Pfam" id="PF12796">
    <property type="entry name" value="Ank_2"/>
    <property type="match status" value="1"/>
</dbReference>
<feature type="repeat" description="ANK" evidence="1">
    <location>
        <begin position="38"/>
        <end position="70"/>
    </location>
</feature>
<evidence type="ECO:0000313" key="3">
    <source>
        <dbReference type="Proteomes" id="UP000664859"/>
    </source>
</evidence>
<dbReference type="PROSITE" id="PS50088">
    <property type="entry name" value="ANK_REPEAT"/>
    <property type="match status" value="1"/>
</dbReference>
<evidence type="ECO:0008006" key="4">
    <source>
        <dbReference type="Google" id="ProtNLM"/>
    </source>
</evidence>
<accession>A0A835ZFG9</accession>
<comment type="caution">
    <text evidence="2">The sequence shown here is derived from an EMBL/GenBank/DDBJ whole genome shotgun (WGS) entry which is preliminary data.</text>
</comment>
<gene>
    <name evidence="2" type="ORF">JKP88DRAFT_274915</name>
</gene>
<dbReference type="EMBL" id="JAFCMP010000013">
    <property type="protein sequence ID" value="KAG5191926.1"/>
    <property type="molecule type" value="Genomic_DNA"/>
</dbReference>
<protein>
    <recommendedName>
        <fullName evidence="4">Ankyrin repeat domain-containing protein</fullName>
    </recommendedName>
</protein>
<dbReference type="OrthoDB" id="19174at2759"/>
<dbReference type="InterPro" id="IPR002110">
    <property type="entry name" value="Ankyrin_rpt"/>
</dbReference>
<dbReference type="Proteomes" id="UP000664859">
    <property type="component" value="Unassembled WGS sequence"/>
</dbReference>
<dbReference type="SUPFAM" id="SSF48403">
    <property type="entry name" value="Ankyrin repeat"/>
    <property type="match status" value="1"/>
</dbReference>
<dbReference type="PROSITE" id="PS50297">
    <property type="entry name" value="ANK_REP_REGION"/>
    <property type="match status" value="1"/>
</dbReference>
<sequence length="236" mass="25990">MPPPSPPSLHLAAEGGWVDKIDELLGRGEPDIEGRNQNGETGLYIAVRNGNLAFAQHLVARGADVLTHNQAGVGLLRTACHFTVSAAEVKIKYTASDAINITSGWSRYCYLSITHANGKKERKEATETHFQFTRAPKLAVIEWLLTLEQADSLYDDRQAVRRQSSPNELGMYGRCTDVSFTILGMRVMLDEFERHRHTRRLEARLFAAEKRIEELAAPQARPATAEAVGVPAVAGA</sequence>
<evidence type="ECO:0000256" key="1">
    <source>
        <dbReference type="PROSITE-ProRule" id="PRU00023"/>
    </source>
</evidence>
<proteinExistence type="predicted"/>
<keyword evidence="3" id="KW-1185">Reference proteome</keyword>
<dbReference type="AlphaFoldDB" id="A0A835ZFG9"/>
<dbReference type="Gene3D" id="1.25.40.20">
    <property type="entry name" value="Ankyrin repeat-containing domain"/>
    <property type="match status" value="1"/>
</dbReference>
<name>A0A835ZFG9_9STRA</name>
<keyword evidence="1" id="KW-0040">ANK repeat</keyword>
<dbReference type="InterPro" id="IPR036770">
    <property type="entry name" value="Ankyrin_rpt-contain_sf"/>
</dbReference>